<evidence type="ECO:0000313" key="8">
    <source>
        <dbReference type="EMBL" id="MBB5051851.1"/>
    </source>
</evidence>
<evidence type="ECO:0000256" key="3">
    <source>
        <dbReference type="ARBA" id="ARBA00030642"/>
    </source>
</evidence>
<keyword evidence="5 8" id="KW-0413">Isomerase</keyword>
<dbReference type="RefSeq" id="WP_244434405.1">
    <property type="nucleotide sequence ID" value="NZ_JACHIJ010000002.1"/>
</dbReference>
<feature type="domain" description="PpiC" evidence="7">
    <location>
        <begin position="181"/>
        <end position="278"/>
    </location>
</feature>
<dbReference type="InterPro" id="IPR050245">
    <property type="entry name" value="PrsA_foldase"/>
</dbReference>
<feature type="chain" id="PRO_5032331903" description="Parvulin-like PPIase" evidence="6">
    <location>
        <begin position="28"/>
        <end position="339"/>
    </location>
</feature>
<dbReference type="PROSITE" id="PS50198">
    <property type="entry name" value="PPIC_PPIASE_2"/>
    <property type="match status" value="1"/>
</dbReference>
<proteinExistence type="inferred from homology"/>
<dbReference type="Gene3D" id="3.10.50.40">
    <property type="match status" value="1"/>
</dbReference>
<gene>
    <name evidence="8" type="ORF">HNQ36_001805</name>
</gene>
<protein>
    <recommendedName>
        <fullName evidence="2">Parvulin-like PPIase</fullName>
    </recommendedName>
    <alternativeName>
        <fullName evidence="3">Peptidyl-prolyl cis-trans isomerase plp</fullName>
    </alternativeName>
    <alternativeName>
        <fullName evidence="4">Rotamase plp</fullName>
    </alternativeName>
</protein>
<organism evidence="8 9">
    <name type="scientific">Afipia massiliensis</name>
    <dbReference type="NCBI Taxonomy" id="211460"/>
    <lineage>
        <taxon>Bacteria</taxon>
        <taxon>Pseudomonadati</taxon>
        <taxon>Pseudomonadota</taxon>
        <taxon>Alphaproteobacteria</taxon>
        <taxon>Hyphomicrobiales</taxon>
        <taxon>Nitrobacteraceae</taxon>
        <taxon>Afipia</taxon>
    </lineage>
</organism>
<dbReference type="InterPro" id="IPR000297">
    <property type="entry name" value="PPIase_PpiC"/>
</dbReference>
<dbReference type="PANTHER" id="PTHR47245">
    <property type="entry name" value="PEPTIDYLPROLYL ISOMERASE"/>
    <property type="match status" value="1"/>
</dbReference>
<evidence type="ECO:0000256" key="4">
    <source>
        <dbReference type="ARBA" id="ARBA00031484"/>
    </source>
</evidence>
<dbReference type="SUPFAM" id="SSF54534">
    <property type="entry name" value="FKBP-like"/>
    <property type="match status" value="1"/>
</dbReference>
<evidence type="ECO:0000313" key="9">
    <source>
        <dbReference type="Proteomes" id="UP000521227"/>
    </source>
</evidence>
<reference evidence="8 9" key="1">
    <citation type="submission" date="2020-08" db="EMBL/GenBank/DDBJ databases">
        <title>Genomic Encyclopedia of Type Strains, Phase IV (KMG-IV): sequencing the most valuable type-strain genomes for metagenomic binning, comparative biology and taxonomic classification.</title>
        <authorList>
            <person name="Goeker M."/>
        </authorList>
    </citation>
    <scope>NUCLEOTIDE SEQUENCE [LARGE SCALE GENOMIC DNA]</scope>
    <source>
        <strain evidence="8 9">DSM 17498</strain>
    </source>
</reference>
<name>A0A840N1W4_9BRAD</name>
<dbReference type="SUPFAM" id="SSF109998">
    <property type="entry name" value="Triger factor/SurA peptide-binding domain-like"/>
    <property type="match status" value="1"/>
</dbReference>
<comment type="caution">
    <text evidence="8">The sequence shown here is derived from an EMBL/GenBank/DDBJ whole genome shotgun (WGS) entry which is preliminary data.</text>
</comment>
<accession>A0A840N1W4</accession>
<evidence type="ECO:0000256" key="6">
    <source>
        <dbReference type="SAM" id="SignalP"/>
    </source>
</evidence>
<evidence type="ECO:0000256" key="5">
    <source>
        <dbReference type="PROSITE-ProRule" id="PRU00278"/>
    </source>
</evidence>
<evidence type="ECO:0000259" key="7">
    <source>
        <dbReference type="PROSITE" id="PS50198"/>
    </source>
</evidence>
<evidence type="ECO:0000256" key="1">
    <source>
        <dbReference type="ARBA" id="ARBA00007656"/>
    </source>
</evidence>
<keyword evidence="6" id="KW-0732">Signal</keyword>
<dbReference type="Pfam" id="PF13145">
    <property type="entry name" value="Rotamase_2"/>
    <property type="match status" value="1"/>
</dbReference>
<feature type="signal peptide" evidence="6">
    <location>
        <begin position="1"/>
        <end position="27"/>
    </location>
</feature>
<dbReference type="EMBL" id="JACHIJ010000002">
    <property type="protein sequence ID" value="MBB5051851.1"/>
    <property type="molecule type" value="Genomic_DNA"/>
</dbReference>
<dbReference type="InterPro" id="IPR046357">
    <property type="entry name" value="PPIase_dom_sf"/>
</dbReference>
<dbReference type="PANTHER" id="PTHR47245:SF3">
    <property type="entry name" value="PEPTIDYL-PROLYL CIS-TRANS ISOMERASE, PPIC-TYPE-RELATED"/>
    <property type="match status" value="1"/>
</dbReference>
<dbReference type="InterPro" id="IPR027304">
    <property type="entry name" value="Trigger_fact/SurA_dom_sf"/>
</dbReference>
<sequence length="339" mass="36729">MTNCIAMLTRVAAGVIMLCGLATQGGAQTPRPAQPAQARPVVVQTAPATQPAFTAVTQGAVPPRTRSADIVARVGNSEVSIEEIMAYVANLSAREQAAVNQDPALLSQAVRALLANRLVLQELLSKKWDQQPNVAAQLDRLRETALAELYLQSVSVPPANYPSDDELQKVYDANRDALLVPRQFQLAQIFVAVPKGSDRAAEDNAKKVVDDLQRKLKVGSDFAGLANENGAKNGGDLGWIAEQQIRPEIRNQVMGLAKNALSEPIRLDDGWHILKLIDTKASYTRTLPEVKEALVQQMRSEQASVLRRAYLADLLKKSPPAINEIALSKVLHDASGAKR</sequence>
<dbReference type="Proteomes" id="UP000521227">
    <property type="component" value="Unassembled WGS sequence"/>
</dbReference>
<dbReference type="GO" id="GO:0003755">
    <property type="term" value="F:peptidyl-prolyl cis-trans isomerase activity"/>
    <property type="evidence" value="ECO:0007669"/>
    <property type="project" value="UniProtKB-KW"/>
</dbReference>
<dbReference type="AlphaFoldDB" id="A0A840N1W4"/>
<evidence type="ECO:0000256" key="2">
    <source>
        <dbReference type="ARBA" id="ARBA00018370"/>
    </source>
</evidence>
<keyword evidence="5" id="KW-0697">Rotamase</keyword>
<comment type="similarity">
    <text evidence="1">Belongs to the PpiC/parvulin rotamase family.</text>
</comment>